<evidence type="ECO:0000256" key="6">
    <source>
        <dbReference type="ARBA" id="ARBA00023242"/>
    </source>
</evidence>
<evidence type="ECO:0000256" key="8">
    <source>
        <dbReference type="SAM" id="MobiDB-lite"/>
    </source>
</evidence>
<feature type="non-terminal residue" evidence="10">
    <location>
        <position position="299"/>
    </location>
</feature>
<keyword evidence="2" id="KW-0479">Metal-binding</keyword>
<dbReference type="EMBL" id="HACG01045118">
    <property type="protein sequence ID" value="CEK91983.1"/>
    <property type="molecule type" value="Transcribed_RNA"/>
</dbReference>
<dbReference type="InterPro" id="IPR013087">
    <property type="entry name" value="Znf_C2H2_type"/>
</dbReference>
<keyword evidence="5" id="KW-0862">Zinc</keyword>
<gene>
    <name evidence="10" type="primary">ORF185944</name>
</gene>
<reference evidence="10" key="1">
    <citation type="submission" date="2014-12" db="EMBL/GenBank/DDBJ databases">
        <title>Insight into the proteome of Arion vulgaris.</title>
        <authorList>
            <person name="Aradska J."/>
            <person name="Bulat T."/>
            <person name="Smidak R."/>
            <person name="Sarate P."/>
            <person name="Gangsoo J."/>
            <person name="Sialana F."/>
            <person name="Bilban M."/>
            <person name="Lubec G."/>
        </authorList>
    </citation>
    <scope>NUCLEOTIDE SEQUENCE</scope>
    <source>
        <tissue evidence="10">Skin</tissue>
    </source>
</reference>
<dbReference type="SUPFAM" id="SSF57667">
    <property type="entry name" value="beta-beta-alpha zinc fingers"/>
    <property type="match status" value="1"/>
</dbReference>
<proteinExistence type="predicted"/>
<dbReference type="PROSITE" id="PS00028">
    <property type="entry name" value="ZINC_FINGER_C2H2_1"/>
    <property type="match status" value="2"/>
</dbReference>
<organism evidence="10">
    <name type="scientific">Arion vulgaris</name>
    <dbReference type="NCBI Taxonomy" id="1028688"/>
    <lineage>
        <taxon>Eukaryota</taxon>
        <taxon>Metazoa</taxon>
        <taxon>Spiralia</taxon>
        <taxon>Lophotrochozoa</taxon>
        <taxon>Mollusca</taxon>
        <taxon>Gastropoda</taxon>
        <taxon>Heterobranchia</taxon>
        <taxon>Euthyneura</taxon>
        <taxon>Panpulmonata</taxon>
        <taxon>Eupulmonata</taxon>
        <taxon>Stylommatophora</taxon>
        <taxon>Helicina</taxon>
        <taxon>Arionoidea</taxon>
        <taxon>Arionidae</taxon>
        <taxon>Arion</taxon>
    </lineage>
</organism>
<evidence type="ECO:0000256" key="2">
    <source>
        <dbReference type="ARBA" id="ARBA00022723"/>
    </source>
</evidence>
<dbReference type="AlphaFoldDB" id="A0A0B7BGA7"/>
<evidence type="ECO:0000256" key="7">
    <source>
        <dbReference type="PROSITE-ProRule" id="PRU00042"/>
    </source>
</evidence>
<dbReference type="GO" id="GO:0008270">
    <property type="term" value="F:zinc ion binding"/>
    <property type="evidence" value="ECO:0007669"/>
    <property type="project" value="UniProtKB-KW"/>
</dbReference>
<dbReference type="SMART" id="SM00355">
    <property type="entry name" value="ZnF_C2H2"/>
    <property type="match status" value="2"/>
</dbReference>
<dbReference type="FunFam" id="3.30.160.60:FF:002239">
    <property type="entry name" value="Zinc finger protein 226"/>
    <property type="match status" value="1"/>
</dbReference>
<dbReference type="GO" id="GO:0000981">
    <property type="term" value="F:DNA-binding transcription factor activity, RNA polymerase II-specific"/>
    <property type="evidence" value="ECO:0007669"/>
    <property type="project" value="TreeGrafter"/>
</dbReference>
<feature type="domain" description="C2H2-type" evidence="9">
    <location>
        <begin position="269"/>
        <end position="296"/>
    </location>
</feature>
<evidence type="ECO:0000256" key="4">
    <source>
        <dbReference type="ARBA" id="ARBA00022771"/>
    </source>
</evidence>
<dbReference type="Gene3D" id="3.30.160.60">
    <property type="entry name" value="Classic Zinc Finger"/>
    <property type="match status" value="2"/>
</dbReference>
<dbReference type="PROSITE" id="PS50157">
    <property type="entry name" value="ZINC_FINGER_C2H2_2"/>
    <property type="match status" value="2"/>
</dbReference>
<dbReference type="GO" id="GO:0045892">
    <property type="term" value="P:negative regulation of DNA-templated transcription"/>
    <property type="evidence" value="ECO:0007669"/>
    <property type="project" value="UniProtKB-ARBA"/>
</dbReference>
<evidence type="ECO:0000256" key="1">
    <source>
        <dbReference type="ARBA" id="ARBA00004123"/>
    </source>
</evidence>
<feature type="compositionally biased region" description="Acidic residues" evidence="8">
    <location>
        <begin position="51"/>
        <end position="64"/>
    </location>
</feature>
<comment type="subcellular location">
    <subcellularLocation>
        <location evidence="1">Nucleus</location>
    </subcellularLocation>
</comment>
<name>A0A0B7BGA7_9EUPU</name>
<dbReference type="InterPro" id="IPR036236">
    <property type="entry name" value="Znf_C2H2_sf"/>
</dbReference>
<sequence length="299" mass="34522">METMFENHKHTPDTEQTTWIKQELDNEPPMDAKTNSPFTEETIKQEPECKAEEDDETNMPDEDASFNQEQDYQRHTVKLETDDEEEVKEFYSVTQNHVPFIKQECLQSDNNMTSDDKYLQLKEHGKLSDVLPEYDDNKINVIVNKNNDISVSEISIDNKTELRMAESGTSLDSVVRHGNTTGVCDIWTDCQPTLKKDDCMLEPDNIFSVYEKDANLHTVNVTNRFQNKIPQEKRCIGERVFVCNICSVSFTDRSNLQAHKGTHIGEKHYKCDLCGAAFTQHGHLRTHKRIHSGEKPYKC</sequence>
<keyword evidence="4 7" id="KW-0863">Zinc-finger</keyword>
<evidence type="ECO:0000259" key="9">
    <source>
        <dbReference type="PROSITE" id="PS50157"/>
    </source>
</evidence>
<feature type="compositionally biased region" description="Basic and acidic residues" evidence="8">
    <location>
        <begin position="41"/>
        <end position="50"/>
    </location>
</feature>
<evidence type="ECO:0000256" key="3">
    <source>
        <dbReference type="ARBA" id="ARBA00022737"/>
    </source>
</evidence>
<protein>
    <recommendedName>
        <fullName evidence="9">C2H2-type domain-containing protein</fullName>
    </recommendedName>
</protein>
<accession>A0A0B7BGA7</accession>
<keyword evidence="3" id="KW-0677">Repeat</keyword>
<evidence type="ECO:0000256" key="5">
    <source>
        <dbReference type="ARBA" id="ARBA00022833"/>
    </source>
</evidence>
<feature type="region of interest" description="Disordered" evidence="8">
    <location>
        <begin position="1"/>
        <end position="72"/>
    </location>
</feature>
<dbReference type="PANTHER" id="PTHR24394:SF29">
    <property type="entry name" value="MYONEURIN"/>
    <property type="match status" value="1"/>
</dbReference>
<dbReference type="Pfam" id="PF00096">
    <property type="entry name" value="zf-C2H2"/>
    <property type="match status" value="2"/>
</dbReference>
<feature type="domain" description="C2H2-type" evidence="9">
    <location>
        <begin position="241"/>
        <end position="268"/>
    </location>
</feature>
<dbReference type="GO" id="GO:0043565">
    <property type="term" value="F:sequence-specific DNA binding"/>
    <property type="evidence" value="ECO:0007669"/>
    <property type="project" value="UniProtKB-ARBA"/>
</dbReference>
<keyword evidence="6" id="KW-0539">Nucleus</keyword>
<evidence type="ECO:0000313" key="10">
    <source>
        <dbReference type="EMBL" id="CEK91983.1"/>
    </source>
</evidence>
<dbReference type="PANTHER" id="PTHR24394">
    <property type="entry name" value="ZINC FINGER PROTEIN"/>
    <property type="match status" value="1"/>
</dbReference>
<dbReference type="GO" id="GO:0005634">
    <property type="term" value="C:nucleus"/>
    <property type="evidence" value="ECO:0007669"/>
    <property type="project" value="UniProtKB-SubCell"/>
</dbReference>
<feature type="compositionally biased region" description="Basic and acidic residues" evidence="8">
    <location>
        <begin position="1"/>
        <end position="13"/>
    </location>
</feature>